<protein>
    <submittedName>
        <fullName evidence="2">Uncharacterized protein</fullName>
    </submittedName>
</protein>
<evidence type="ECO:0000313" key="3">
    <source>
        <dbReference type="Proteomes" id="UP000277811"/>
    </source>
</evidence>
<dbReference type="RefSeq" id="WP_122627362.1">
    <property type="nucleotide sequence ID" value="NZ_UPPP01000063.1"/>
</dbReference>
<feature type="chain" id="PRO_5019871168" evidence="1">
    <location>
        <begin position="31"/>
        <end position="210"/>
    </location>
</feature>
<dbReference type="Proteomes" id="UP000277811">
    <property type="component" value="Unassembled WGS sequence"/>
</dbReference>
<reference evidence="2 3" key="1">
    <citation type="submission" date="2018-06" db="EMBL/GenBank/DDBJ databases">
        <authorList>
            <person name="Strepis N."/>
        </authorList>
    </citation>
    <scope>NUCLEOTIDE SEQUENCE [LARGE SCALE GENOMIC DNA]</scope>
    <source>
        <strain evidence="2">LUCI</strain>
    </source>
</reference>
<dbReference type="EMBL" id="UPPP01000063">
    <property type="protein sequence ID" value="VBB06411.1"/>
    <property type="molecule type" value="Genomic_DNA"/>
</dbReference>
<keyword evidence="1" id="KW-0732">Signal</keyword>
<keyword evidence="3" id="KW-1185">Reference proteome</keyword>
<sequence>MKLGFQKSIIALLTGAVILAGAVSPFIVQAAQTADQLPAVHQQQLSADEMAARTADIFDIDQSAILKYHSQGYTFSDLNRAAFLAKAGGKSLDEVLTAKTAGSTWKDVCVQLGITKEQMKATHQDIMATQLNKKLGFNKQTTLSLLQQGYHIGDITVATQLALNSNKSVTEILSLKKINNTWHDVAQSIGIDDNTYRQDMRQIRQAFPYR</sequence>
<name>A0A498R4P2_9FIRM</name>
<gene>
    <name evidence="2" type="ORF">LUCI_1642</name>
</gene>
<organism evidence="2 3">
    <name type="scientific">Lucifera butyrica</name>
    <dbReference type="NCBI Taxonomy" id="1351585"/>
    <lineage>
        <taxon>Bacteria</taxon>
        <taxon>Bacillati</taxon>
        <taxon>Bacillota</taxon>
        <taxon>Negativicutes</taxon>
        <taxon>Veillonellales</taxon>
        <taxon>Veillonellaceae</taxon>
        <taxon>Lucifera</taxon>
    </lineage>
</organism>
<dbReference type="AlphaFoldDB" id="A0A498R4P2"/>
<evidence type="ECO:0000256" key="1">
    <source>
        <dbReference type="SAM" id="SignalP"/>
    </source>
</evidence>
<feature type="signal peptide" evidence="1">
    <location>
        <begin position="1"/>
        <end position="30"/>
    </location>
</feature>
<dbReference type="OrthoDB" id="1669152at2"/>
<evidence type="ECO:0000313" key="2">
    <source>
        <dbReference type="EMBL" id="VBB06411.1"/>
    </source>
</evidence>
<accession>A0A498R4P2</accession>
<proteinExistence type="predicted"/>